<dbReference type="GO" id="GO:0008312">
    <property type="term" value="F:7S RNA binding"/>
    <property type="evidence" value="ECO:0007669"/>
    <property type="project" value="UniProtKB-UniRule"/>
</dbReference>
<dbReference type="PROSITE" id="PS00300">
    <property type="entry name" value="SRP54"/>
    <property type="match status" value="1"/>
</dbReference>
<comment type="domain">
    <text evidence="10">Composed of three domains: the N-terminal N domain, which is responsible for interactions with the ribosome, the central G domain, which binds GTP, and the C-terminal M domain, which binds the RNA and the signal sequence of the RNC.</text>
</comment>
<dbReference type="SMART" id="SM00963">
    <property type="entry name" value="SRP54_N"/>
    <property type="match status" value="1"/>
</dbReference>
<evidence type="ECO:0000256" key="5">
    <source>
        <dbReference type="ARBA" id="ARBA00022884"/>
    </source>
</evidence>
<dbReference type="GO" id="GO:0003924">
    <property type="term" value="F:GTPase activity"/>
    <property type="evidence" value="ECO:0007669"/>
    <property type="project" value="UniProtKB-UniRule"/>
</dbReference>
<dbReference type="FunFam" id="3.40.50.300:FF:000022">
    <property type="entry name" value="Signal recognition particle 54 kDa subunit"/>
    <property type="match status" value="1"/>
</dbReference>
<accession>A0A8J7YNI0</accession>
<keyword evidence="4 10" id="KW-0378">Hydrolase</keyword>
<dbReference type="AlphaFoldDB" id="A0A8J7YNI0"/>
<keyword evidence="8 10" id="KW-0687">Ribonucleoprotein</keyword>
<keyword evidence="7 10" id="KW-0733">Signal recognition particle</keyword>
<comment type="subunit">
    <text evidence="9 10">Part of the signal recognition particle protein translocation system, which is composed of SRP and FtsY. Archaeal SRP consists of a 7S RNA molecule of 300 nucleotides and two protein subunits: SRP54 and SRP19.</text>
</comment>
<dbReference type="InterPro" id="IPR022941">
    <property type="entry name" value="SRP54"/>
</dbReference>
<dbReference type="InterPro" id="IPR000897">
    <property type="entry name" value="SRP54_GTPase_dom"/>
</dbReference>
<dbReference type="InterPro" id="IPR036891">
    <property type="entry name" value="Signal_recog_part_SRP54_M_sf"/>
</dbReference>
<evidence type="ECO:0000256" key="2">
    <source>
        <dbReference type="ARBA" id="ARBA00022490"/>
    </source>
</evidence>
<comment type="caution">
    <text evidence="12">The sequence shown here is derived from an EMBL/GenBank/DDBJ whole genome shotgun (WGS) entry which is preliminary data.</text>
</comment>
<dbReference type="GO" id="GO:0005525">
    <property type="term" value="F:GTP binding"/>
    <property type="evidence" value="ECO:0007669"/>
    <property type="project" value="UniProtKB-UniRule"/>
</dbReference>
<dbReference type="Gene3D" id="3.40.50.300">
    <property type="entry name" value="P-loop containing nucleotide triphosphate hydrolases"/>
    <property type="match status" value="1"/>
</dbReference>
<dbReference type="SUPFAM" id="SSF52540">
    <property type="entry name" value="P-loop containing nucleoside triphosphate hydrolases"/>
    <property type="match status" value="1"/>
</dbReference>
<dbReference type="Pfam" id="PF02978">
    <property type="entry name" value="SRP_SPB"/>
    <property type="match status" value="1"/>
</dbReference>
<keyword evidence="6 10" id="KW-0342">GTP-binding</keyword>
<evidence type="ECO:0000256" key="9">
    <source>
        <dbReference type="ARBA" id="ARBA00064051"/>
    </source>
</evidence>
<dbReference type="InterPro" id="IPR042101">
    <property type="entry name" value="SRP54_N_sf"/>
</dbReference>
<evidence type="ECO:0000256" key="10">
    <source>
        <dbReference type="HAMAP-Rule" id="MF_00306"/>
    </source>
</evidence>
<reference evidence="12" key="1">
    <citation type="submission" date="2021-04" db="EMBL/GenBank/DDBJ databases">
        <title>Genomic insights into ecological role and evolution of a novel Thermoplasmata order Candidatus Sysuiplasmatales.</title>
        <authorList>
            <person name="Yuan Y."/>
        </authorList>
    </citation>
    <scope>NUCLEOTIDE SEQUENCE</scope>
    <source>
        <strain evidence="12">YP2-bin.285</strain>
    </source>
</reference>
<dbReference type="Pfam" id="PF02881">
    <property type="entry name" value="SRP54_N"/>
    <property type="match status" value="1"/>
</dbReference>
<evidence type="ECO:0000256" key="8">
    <source>
        <dbReference type="ARBA" id="ARBA00023274"/>
    </source>
</evidence>
<dbReference type="CDD" id="cd17875">
    <property type="entry name" value="SRP54_G"/>
    <property type="match status" value="1"/>
</dbReference>
<evidence type="ECO:0000313" key="13">
    <source>
        <dbReference type="Proteomes" id="UP000716004"/>
    </source>
</evidence>
<protein>
    <recommendedName>
        <fullName evidence="10">Signal recognition particle 54 kDa protein</fullName>
        <shortName evidence="10">SRP54</shortName>
        <ecNumber evidence="10">3.6.5.4</ecNumber>
    </recommendedName>
</protein>
<keyword evidence="2 10" id="KW-0963">Cytoplasm</keyword>
<evidence type="ECO:0000256" key="1">
    <source>
        <dbReference type="ARBA" id="ARBA00005450"/>
    </source>
</evidence>
<gene>
    <name evidence="10" type="primary">srp54</name>
    <name evidence="12" type="ORF">J9259_02550</name>
</gene>
<name>A0A8J7YNI0_9ARCH</name>
<evidence type="ECO:0000256" key="3">
    <source>
        <dbReference type="ARBA" id="ARBA00022741"/>
    </source>
</evidence>
<evidence type="ECO:0000313" key="12">
    <source>
        <dbReference type="EMBL" id="MBX8631391.1"/>
    </source>
</evidence>
<comment type="similarity">
    <text evidence="1 10">Belongs to the GTP-binding SRP family. SRP54 subfamily.</text>
</comment>
<proteinExistence type="inferred from homology"/>
<dbReference type="InterPro" id="IPR003593">
    <property type="entry name" value="AAA+_ATPase"/>
</dbReference>
<dbReference type="InterPro" id="IPR004125">
    <property type="entry name" value="Signal_recog_particle_SRP54_M"/>
</dbReference>
<keyword evidence="3 10" id="KW-0547">Nucleotide-binding</keyword>
<dbReference type="SMART" id="SM00382">
    <property type="entry name" value="AAA"/>
    <property type="match status" value="1"/>
</dbReference>
<dbReference type="InterPro" id="IPR036225">
    <property type="entry name" value="SRP/SRP_N"/>
</dbReference>
<dbReference type="HAMAP" id="MF_00306">
    <property type="entry name" value="SRP54"/>
    <property type="match status" value="1"/>
</dbReference>
<evidence type="ECO:0000256" key="6">
    <source>
        <dbReference type="ARBA" id="ARBA00023134"/>
    </source>
</evidence>
<dbReference type="Pfam" id="PF00448">
    <property type="entry name" value="SRP54"/>
    <property type="match status" value="1"/>
</dbReference>
<dbReference type="Proteomes" id="UP000716004">
    <property type="component" value="Unassembled WGS sequence"/>
</dbReference>
<dbReference type="PANTHER" id="PTHR11564:SF5">
    <property type="entry name" value="SIGNAL RECOGNITION PARTICLE SUBUNIT SRP54"/>
    <property type="match status" value="1"/>
</dbReference>
<dbReference type="GO" id="GO:0006614">
    <property type="term" value="P:SRP-dependent cotranslational protein targeting to membrane"/>
    <property type="evidence" value="ECO:0007669"/>
    <property type="project" value="InterPro"/>
</dbReference>
<comment type="catalytic activity">
    <reaction evidence="10">
        <text>GTP + H2O = GDP + phosphate + H(+)</text>
        <dbReference type="Rhea" id="RHEA:19669"/>
        <dbReference type="ChEBI" id="CHEBI:15377"/>
        <dbReference type="ChEBI" id="CHEBI:15378"/>
        <dbReference type="ChEBI" id="CHEBI:37565"/>
        <dbReference type="ChEBI" id="CHEBI:43474"/>
        <dbReference type="ChEBI" id="CHEBI:58189"/>
        <dbReference type="EC" id="3.6.5.4"/>
    </reaction>
</comment>
<comment type="subcellular location">
    <subcellularLocation>
        <location evidence="10">Cytoplasm</location>
    </subcellularLocation>
    <text evidence="10">The SRP-RNC complex is targeted to the cytoplasmic membrane.</text>
</comment>
<feature type="binding site" evidence="10">
    <location>
        <begin position="104"/>
        <end position="111"/>
    </location>
    <ligand>
        <name>GTP</name>
        <dbReference type="ChEBI" id="CHEBI:37565"/>
    </ligand>
</feature>
<dbReference type="EMBL" id="JAGVSJ010000004">
    <property type="protein sequence ID" value="MBX8631391.1"/>
    <property type="molecule type" value="Genomic_DNA"/>
</dbReference>
<organism evidence="12 13">
    <name type="scientific">Candidatus Sysuiplasma superficiale</name>
    <dbReference type="NCBI Taxonomy" id="2823368"/>
    <lineage>
        <taxon>Archaea</taxon>
        <taxon>Methanobacteriati</taxon>
        <taxon>Thermoplasmatota</taxon>
        <taxon>Thermoplasmata</taxon>
        <taxon>Candidatus Sysuiplasmatales</taxon>
        <taxon>Candidatus Sysuiplasmataceae</taxon>
        <taxon>Candidatus Sysuiplasma</taxon>
    </lineage>
</organism>
<evidence type="ECO:0000256" key="4">
    <source>
        <dbReference type="ARBA" id="ARBA00022801"/>
    </source>
</evidence>
<feature type="domain" description="SRP54-type proteins GTP-binding" evidence="11">
    <location>
        <begin position="263"/>
        <end position="276"/>
    </location>
</feature>
<dbReference type="EC" id="3.6.5.4" evidence="10"/>
<sequence length="445" mass="49653">MVLDALGESLRSVIKRITGSANIDEKFLKEIVRDIQRALLQADVNVNLVMSLTKKLEQRALNEKVPAGGSLREHVIKIIYEELASILGESRQLPKEKQTIMLVGLYGQGKTTTAGKLARFLSKRGLSVGLIAADVHRPAAYDQLEQIGKEIKVPVFGIREERDPLRIVSDGMKQFSALDVKIIDTSGRHSLEPDLIDEIKRIEGLAKPEQRILVLDASVGQQAGSQAKAFHEAVNVNGVILTKLDGSAKGGGALSAVGHTGAPIIFIGTGEHLEDLETFDTERFISRLLGMGDLHALLEKMKENIDEGRAEETARKIMSGHFTLREMYEQMEMMADVGPLKKIMSMLPGMPGMRTDIDPEELQARLHRFRVIMDSMTDDEMENPKIIKSSRIMRIARGAGTEQKNVRELLKQYNLSRRAVKGFLGNRKLRRQLMKQMREQKASDE</sequence>
<dbReference type="SMART" id="SM00962">
    <property type="entry name" value="SRP54"/>
    <property type="match status" value="1"/>
</dbReference>
<dbReference type="InterPro" id="IPR027417">
    <property type="entry name" value="P-loop_NTPase"/>
</dbReference>
<evidence type="ECO:0000256" key="7">
    <source>
        <dbReference type="ARBA" id="ARBA00023135"/>
    </source>
</evidence>
<dbReference type="SUPFAM" id="SSF47364">
    <property type="entry name" value="Domain of the SRP/SRP receptor G-proteins"/>
    <property type="match status" value="1"/>
</dbReference>
<feature type="binding site" evidence="10">
    <location>
        <begin position="184"/>
        <end position="188"/>
    </location>
    <ligand>
        <name>GTP</name>
        <dbReference type="ChEBI" id="CHEBI:37565"/>
    </ligand>
</feature>
<dbReference type="Gene3D" id="1.20.120.140">
    <property type="entry name" value="Signal recognition particle SRP54, nucleotide-binding domain"/>
    <property type="match status" value="1"/>
</dbReference>
<dbReference type="InterPro" id="IPR013822">
    <property type="entry name" value="Signal_recog_particl_SRP54_hlx"/>
</dbReference>
<feature type="binding site" evidence="10">
    <location>
        <begin position="242"/>
        <end position="245"/>
    </location>
    <ligand>
        <name>GTP</name>
        <dbReference type="ChEBI" id="CHEBI:37565"/>
    </ligand>
</feature>
<dbReference type="Gene3D" id="1.10.260.30">
    <property type="entry name" value="Signal recognition particle, SRP54 subunit, M-domain"/>
    <property type="match status" value="1"/>
</dbReference>
<comment type="function">
    <text evidence="10">Involved in targeting and insertion of nascent membrane proteins into the cytoplasmic membrane. Binds to the hydrophobic signal sequence of the ribosome-nascent chain (RNC) as it emerges from the ribosomes. The SRP-RNC complex is then targeted to the cytoplasmic membrane where it interacts with the SRP receptor FtsY.</text>
</comment>
<dbReference type="SUPFAM" id="SSF47446">
    <property type="entry name" value="Signal peptide-binding domain"/>
    <property type="match status" value="1"/>
</dbReference>
<keyword evidence="5 10" id="KW-0694">RNA-binding</keyword>
<evidence type="ECO:0000259" key="11">
    <source>
        <dbReference type="PROSITE" id="PS00300"/>
    </source>
</evidence>
<dbReference type="PANTHER" id="PTHR11564">
    <property type="entry name" value="SIGNAL RECOGNITION PARTICLE 54K PROTEIN SRP54"/>
    <property type="match status" value="1"/>
</dbReference>
<dbReference type="GO" id="GO:0048500">
    <property type="term" value="C:signal recognition particle"/>
    <property type="evidence" value="ECO:0007669"/>
    <property type="project" value="UniProtKB-UniRule"/>
</dbReference>